<keyword evidence="6 7" id="KW-0472">Membrane</keyword>
<comment type="similarity">
    <text evidence="7">Belongs to the binding-protein-dependent transport system permease family.</text>
</comment>
<evidence type="ECO:0000256" key="4">
    <source>
        <dbReference type="ARBA" id="ARBA00022692"/>
    </source>
</evidence>
<dbReference type="Pfam" id="PF00528">
    <property type="entry name" value="BPD_transp_1"/>
    <property type="match status" value="1"/>
</dbReference>
<dbReference type="InterPro" id="IPR035906">
    <property type="entry name" value="MetI-like_sf"/>
</dbReference>
<proteinExistence type="inferred from homology"/>
<evidence type="ECO:0000259" key="8">
    <source>
        <dbReference type="PROSITE" id="PS50928"/>
    </source>
</evidence>
<dbReference type="Proteomes" id="UP001501414">
    <property type="component" value="Unassembled WGS sequence"/>
</dbReference>
<feature type="transmembrane region" description="Helical" evidence="7">
    <location>
        <begin position="134"/>
        <end position="161"/>
    </location>
</feature>
<comment type="subcellular location">
    <subcellularLocation>
        <location evidence="1 7">Cell membrane</location>
        <topology evidence="1 7">Multi-pass membrane protein</topology>
    </subcellularLocation>
</comment>
<comment type="caution">
    <text evidence="9">The sequence shown here is derived from an EMBL/GenBank/DDBJ whole genome shotgun (WGS) entry which is preliminary data.</text>
</comment>
<feature type="transmembrane region" description="Helical" evidence="7">
    <location>
        <begin position="249"/>
        <end position="275"/>
    </location>
</feature>
<keyword evidence="3" id="KW-1003">Cell membrane</keyword>
<sequence>MLRYLLRRGAGWLAMIVVATNLTYLLANTFLDPRVNYFQLRPPRTDEEIARALAQYNLDPGTPLAQRWWTWITGILTRWDWGSSPVGDSVNDQVAFRVVMSGQLVFGALVLSILVGVALGVYSAQRQYRLGDRVAQLVSVITLNTPVAVAGLVVVVAAITVNQAVGSTLFSVAGAQTPGVTGFWPVLVDRVQHLVLPTISLLVTSYAGYHMLQRAMLLDVVGSDFVRTARAKGLTRDQAIRRHGLRSSLIPVATQVAFAIPALFTGSVLTEKIFAWQGMGDYLVRTVSENDVHGVVATAAFAALATAIGAILADVAVVALDPRVRVS</sequence>
<dbReference type="CDD" id="cd06261">
    <property type="entry name" value="TM_PBP2"/>
    <property type="match status" value="1"/>
</dbReference>
<evidence type="ECO:0000256" key="6">
    <source>
        <dbReference type="ARBA" id="ARBA00023136"/>
    </source>
</evidence>
<dbReference type="PANTHER" id="PTHR30465">
    <property type="entry name" value="INNER MEMBRANE ABC TRANSPORTER"/>
    <property type="match status" value="1"/>
</dbReference>
<evidence type="ECO:0000256" key="2">
    <source>
        <dbReference type="ARBA" id="ARBA00022448"/>
    </source>
</evidence>
<evidence type="ECO:0000256" key="1">
    <source>
        <dbReference type="ARBA" id="ARBA00004651"/>
    </source>
</evidence>
<protein>
    <submittedName>
        <fullName evidence="9">ABC transporter permease</fullName>
    </submittedName>
</protein>
<keyword evidence="5 7" id="KW-1133">Transmembrane helix</keyword>
<dbReference type="EMBL" id="BAAAJK010000022">
    <property type="protein sequence ID" value="GAA1393282.1"/>
    <property type="molecule type" value="Genomic_DNA"/>
</dbReference>
<evidence type="ECO:0000313" key="10">
    <source>
        <dbReference type="Proteomes" id="UP001501414"/>
    </source>
</evidence>
<evidence type="ECO:0000313" key="9">
    <source>
        <dbReference type="EMBL" id="GAA1393282.1"/>
    </source>
</evidence>
<reference evidence="9 10" key="1">
    <citation type="journal article" date="2019" name="Int. J. Syst. Evol. Microbiol.">
        <title>The Global Catalogue of Microorganisms (GCM) 10K type strain sequencing project: providing services to taxonomists for standard genome sequencing and annotation.</title>
        <authorList>
            <consortium name="The Broad Institute Genomics Platform"/>
            <consortium name="The Broad Institute Genome Sequencing Center for Infectious Disease"/>
            <person name="Wu L."/>
            <person name="Ma J."/>
        </authorList>
    </citation>
    <scope>NUCLEOTIDE SEQUENCE [LARGE SCALE GENOMIC DNA]</scope>
    <source>
        <strain evidence="9 10">JCM 11896</strain>
    </source>
</reference>
<dbReference type="PANTHER" id="PTHR30465:SF0">
    <property type="entry name" value="OLIGOPEPTIDE TRANSPORT SYSTEM PERMEASE PROTEIN APPB"/>
    <property type="match status" value="1"/>
</dbReference>
<name>A0ABN1XYS5_9PSEU</name>
<accession>A0ABN1XYS5</accession>
<feature type="transmembrane region" description="Helical" evidence="7">
    <location>
        <begin position="295"/>
        <end position="320"/>
    </location>
</feature>
<keyword evidence="10" id="KW-1185">Reference proteome</keyword>
<keyword evidence="2 7" id="KW-0813">Transport</keyword>
<organism evidence="9 10">
    <name type="scientific">Pseudonocardia kongjuensis</name>
    <dbReference type="NCBI Taxonomy" id="102227"/>
    <lineage>
        <taxon>Bacteria</taxon>
        <taxon>Bacillati</taxon>
        <taxon>Actinomycetota</taxon>
        <taxon>Actinomycetes</taxon>
        <taxon>Pseudonocardiales</taxon>
        <taxon>Pseudonocardiaceae</taxon>
        <taxon>Pseudonocardia</taxon>
    </lineage>
</organism>
<dbReference type="SUPFAM" id="SSF161098">
    <property type="entry name" value="MetI-like"/>
    <property type="match status" value="1"/>
</dbReference>
<dbReference type="RefSeq" id="WP_344024631.1">
    <property type="nucleotide sequence ID" value="NZ_BAAAJK010000022.1"/>
</dbReference>
<dbReference type="PROSITE" id="PS50928">
    <property type="entry name" value="ABC_TM1"/>
    <property type="match status" value="1"/>
</dbReference>
<evidence type="ECO:0000256" key="7">
    <source>
        <dbReference type="RuleBase" id="RU363032"/>
    </source>
</evidence>
<keyword evidence="4 7" id="KW-0812">Transmembrane</keyword>
<gene>
    <name evidence="9" type="ORF">GCM10009613_39570</name>
</gene>
<feature type="transmembrane region" description="Helical" evidence="7">
    <location>
        <begin position="12"/>
        <end position="31"/>
    </location>
</feature>
<dbReference type="InterPro" id="IPR000515">
    <property type="entry name" value="MetI-like"/>
</dbReference>
<feature type="transmembrane region" description="Helical" evidence="7">
    <location>
        <begin position="104"/>
        <end position="122"/>
    </location>
</feature>
<feature type="domain" description="ABC transmembrane type-1" evidence="8">
    <location>
        <begin position="98"/>
        <end position="317"/>
    </location>
</feature>
<feature type="transmembrane region" description="Helical" evidence="7">
    <location>
        <begin position="191"/>
        <end position="209"/>
    </location>
</feature>
<dbReference type="Gene3D" id="1.10.3720.10">
    <property type="entry name" value="MetI-like"/>
    <property type="match status" value="1"/>
</dbReference>
<evidence type="ECO:0000256" key="3">
    <source>
        <dbReference type="ARBA" id="ARBA00022475"/>
    </source>
</evidence>
<evidence type="ECO:0000256" key="5">
    <source>
        <dbReference type="ARBA" id="ARBA00022989"/>
    </source>
</evidence>